<dbReference type="InterPro" id="IPR011333">
    <property type="entry name" value="SKP1/BTB/POZ_sf"/>
</dbReference>
<name>A0A3N4HVG3_ASCIM</name>
<feature type="compositionally biased region" description="Polar residues" evidence="1">
    <location>
        <begin position="71"/>
        <end position="83"/>
    </location>
</feature>
<dbReference type="Gene3D" id="3.30.710.10">
    <property type="entry name" value="Potassium Channel Kv1.1, Chain A"/>
    <property type="match status" value="1"/>
</dbReference>
<feature type="domain" description="BTB" evidence="2">
    <location>
        <begin position="95"/>
        <end position="172"/>
    </location>
</feature>
<organism evidence="3 4">
    <name type="scientific">Ascobolus immersus RN42</name>
    <dbReference type="NCBI Taxonomy" id="1160509"/>
    <lineage>
        <taxon>Eukaryota</taxon>
        <taxon>Fungi</taxon>
        <taxon>Dikarya</taxon>
        <taxon>Ascomycota</taxon>
        <taxon>Pezizomycotina</taxon>
        <taxon>Pezizomycetes</taxon>
        <taxon>Pezizales</taxon>
        <taxon>Ascobolaceae</taxon>
        <taxon>Ascobolus</taxon>
    </lineage>
</organism>
<dbReference type="InterPro" id="IPR000210">
    <property type="entry name" value="BTB/POZ_dom"/>
</dbReference>
<accession>A0A3N4HVG3</accession>
<feature type="compositionally biased region" description="Low complexity" evidence="1">
    <location>
        <begin position="40"/>
        <end position="50"/>
    </location>
</feature>
<evidence type="ECO:0000259" key="2">
    <source>
        <dbReference type="PROSITE" id="PS50097"/>
    </source>
</evidence>
<dbReference type="AlphaFoldDB" id="A0A3N4HVG3"/>
<dbReference type="PANTHER" id="PTHR47843">
    <property type="entry name" value="BTB DOMAIN-CONTAINING PROTEIN-RELATED"/>
    <property type="match status" value="1"/>
</dbReference>
<dbReference type="PANTHER" id="PTHR47843:SF2">
    <property type="entry name" value="BTB DOMAIN-CONTAINING PROTEIN"/>
    <property type="match status" value="1"/>
</dbReference>
<reference evidence="3 4" key="1">
    <citation type="journal article" date="2018" name="Nat. Ecol. Evol.">
        <title>Pezizomycetes genomes reveal the molecular basis of ectomycorrhizal truffle lifestyle.</title>
        <authorList>
            <person name="Murat C."/>
            <person name="Payen T."/>
            <person name="Noel B."/>
            <person name="Kuo A."/>
            <person name="Morin E."/>
            <person name="Chen J."/>
            <person name="Kohler A."/>
            <person name="Krizsan K."/>
            <person name="Balestrini R."/>
            <person name="Da Silva C."/>
            <person name="Montanini B."/>
            <person name="Hainaut M."/>
            <person name="Levati E."/>
            <person name="Barry K.W."/>
            <person name="Belfiori B."/>
            <person name="Cichocki N."/>
            <person name="Clum A."/>
            <person name="Dockter R.B."/>
            <person name="Fauchery L."/>
            <person name="Guy J."/>
            <person name="Iotti M."/>
            <person name="Le Tacon F."/>
            <person name="Lindquist E.A."/>
            <person name="Lipzen A."/>
            <person name="Malagnac F."/>
            <person name="Mello A."/>
            <person name="Molinier V."/>
            <person name="Miyauchi S."/>
            <person name="Poulain J."/>
            <person name="Riccioni C."/>
            <person name="Rubini A."/>
            <person name="Sitrit Y."/>
            <person name="Splivallo R."/>
            <person name="Traeger S."/>
            <person name="Wang M."/>
            <person name="Zifcakova L."/>
            <person name="Wipf D."/>
            <person name="Zambonelli A."/>
            <person name="Paolocci F."/>
            <person name="Nowrousian M."/>
            <person name="Ottonello S."/>
            <person name="Baldrian P."/>
            <person name="Spatafora J.W."/>
            <person name="Henrissat B."/>
            <person name="Nagy L.G."/>
            <person name="Aury J.M."/>
            <person name="Wincker P."/>
            <person name="Grigoriev I.V."/>
            <person name="Bonfante P."/>
            <person name="Martin F.M."/>
        </authorList>
    </citation>
    <scope>NUCLEOTIDE SEQUENCE [LARGE SCALE GENOMIC DNA]</scope>
    <source>
        <strain evidence="3 4">RN42</strain>
    </source>
</reference>
<feature type="compositionally biased region" description="Basic and acidic residues" evidence="1">
    <location>
        <begin position="55"/>
        <end position="70"/>
    </location>
</feature>
<proteinExistence type="predicted"/>
<evidence type="ECO:0000256" key="1">
    <source>
        <dbReference type="SAM" id="MobiDB-lite"/>
    </source>
</evidence>
<gene>
    <name evidence="3" type="ORF">BJ508DRAFT_418936</name>
</gene>
<protein>
    <recommendedName>
        <fullName evidence="2">BTB domain-containing protein</fullName>
    </recommendedName>
</protein>
<evidence type="ECO:0000313" key="3">
    <source>
        <dbReference type="EMBL" id="RPA73644.1"/>
    </source>
</evidence>
<dbReference type="CDD" id="cd18186">
    <property type="entry name" value="BTB_POZ_ZBTB_KLHL-like"/>
    <property type="match status" value="1"/>
</dbReference>
<sequence>MAFRIDKSRTSLLPSALCSSPTGTITIYLRQPTTSSDFESNTNYNSNTNNPYGETSRKRARTSENDEEASRTSPSSTKPSDAPSTPEFDTTTDQDDDEFEADFENMPSFQVHIAALTAQSLYFKSLMSFNGLETSSKRVIFESPTNCSEELNKLAMQTLIDWLYTGSYNLSNYAFATETTRESDQKDTSGKEAKPEHKAVGEEMVFLAILYVLGERLLAEEFKKVVLKDMYEIMRVYQRAVWTPAHAQNSEQKLIVNSVLWEHIQRLIRIVFDGTSEKAIREPAADDIKTDKNLKMPAPSTLWWKSWLGREPMRNMVAGFAASFWVTPEAKEFDVAARLKILEDVPEFQKWLLCYLQIPGKRLSDLPRADFGVPEKDWWLKK</sequence>
<dbReference type="EMBL" id="ML119814">
    <property type="protein sequence ID" value="RPA73644.1"/>
    <property type="molecule type" value="Genomic_DNA"/>
</dbReference>
<dbReference type="Proteomes" id="UP000275078">
    <property type="component" value="Unassembled WGS sequence"/>
</dbReference>
<keyword evidence="4" id="KW-1185">Reference proteome</keyword>
<evidence type="ECO:0000313" key="4">
    <source>
        <dbReference type="Proteomes" id="UP000275078"/>
    </source>
</evidence>
<feature type="region of interest" description="Disordered" evidence="1">
    <location>
        <begin position="33"/>
        <end position="95"/>
    </location>
</feature>
<dbReference type="PROSITE" id="PS50097">
    <property type="entry name" value="BTB"/>
    <property type="match status" value="1"/>
</dbReference>
<dbReference type="OrthoDB" id="6350321at2759"/>